<dbReference type="HOGENOM" id="CLU_604092_0_0_1"/>
<keyword evidence="1" id="KW-0175">Coiled coil</keyword>
<protein>
    <submittedName>
        <fullName evidence="3">Uncharacterized protein</fullName>
    </submittedName>
</protein>
<reference evidence="4" key="1">
    <citation type="journal article" date="2013" name="Genome Announc.">
        <title>Draft genome sequence of Neofusicoccum parvum isolate UCR-NP2, a fungal vascular pathogen associated with grapevine cankers.</title>
        <authorList>
            <person name="Blanco-Ulate B."/>
            <person name="Rolshausen P."/>
            <person name="Cantu D."/>
        </authorList>
    </citation>
    <scope>NUCLEOTIDE SEQUENCE [LARGE SCALE GENOMIC DNA]</scope>
    <source>
        <strain evidence="4">UCR-NP2</strain>
    </source>
</reference>
<evidence type="ECO:0000256" key="2">
    <source>
        <dbReference type="SAM" id="MobiDB-lite"/>
    </source>
</evidence>
<dbReference type="EMBL" id="KB915949">
    <property type="protein sequence ID" value="EOD50591.1"/>
    <property type="molecule type" value="Genomic_DNA"/>
</dbReference>
<accession>R1GQQ7</accession>
<dbReference type="KEGG" id="npa:UCRNP2_2628"/>
<feature type="region of interest" description="Disordered" evidence="2">
    <location>
        <begin position="152"/>
        <end position="204"/>
    </location>
</feature>
<sequence length="453" mass="49434">MPPIVAPASKKEESTEAVVPDEDMLSDGMRMISIKDNLADTHGPTAAFSNNKDENVACDNYLNATVILANRNVIASKRSRQPMILSPQSQKIYFNNEAPVSMKCGLASEEGDRTSKRDYQPMSLILQNPDVYSINGTEEKDFALSVNKHRASFTPEGSPSKFDHKRNISDLSTTETLVGNDNEDKEKDEKENEDKENEDDLATPTKHTVRITSLQAQLASVTAQLHASEQANAASRTRITTLKAANRRQRLEICNLNRALTDAREKHGSQARTGATLADAPTAHANELASLNATHASKLAALEARADEWRARYEALASTAHAGVGSPAAARVAESVVARINARLGDILTEVRAGGVGLVPEQEKAVMEPLEGLFETDVGGEATRGVELEGMFGFLAERGRKLRELGMEATEEEVLSAMRCEGERAQVERMEDDVFVAVRSDNGNMRCMRAAER</sequence>
<gene>
    <name evidence="3" type="ORF">UCRNP2_2628</name>
</gene>
<organism evidence="3 4">
    <name type="scientific">Botryosphaeria parva (strain UCR-NP2)</name>
    <name type="common">Grapevine canker fungus</name>
    <name type="synonym">Neofusicoccum parvum</name>
    <dbReference type="NCBI Taxonomy" id="1287680"/>
    <lineage>
        <taxon>Eukaryota</taxon>
        <taxon>Fungi</taxon>
        <taxon>Dikarya</taxon>
        <taxon>Ascomycota</taxon>
        <taxon>Pezizomycotina</taxon>
        <taxon>Dothideomycetes</taxon>
        <taxon>Dothideomycetes incertae sedis</taxon>
        <taxon>Botryosphaeriales</taxon>
        <taxon>Botryosphaeriaceae</taxon>
        <taxon>Neofusicoccum</taxon>
    </lineage>
</organism>
<dbReference type="Proteomes" id="UP000013521">
    <property type="component" value="Unassembled WGS sequence"/>
</dbReference>
<evidence type="ECO:0000256" key="1">
    <source>
        <dbReference type="SAM" id="Coils"/>
    </source>
</evidence>
<feature type="compositionally biased region" description="Polar residues" evidence="2">
    <location>
        <begin position="169"/>
        <end position="179"/>
    </location>
</feature>
<feature type="compositionally biased region" description="Basic and acidic residues" evidence="2">
    <location>
        <begin position="182"/>
        <end position="193"/>
    </location>
</feature>
<evidence type="ECO:0000313" key="4">
    <source>
        <dbReference type="Proteomes" id="UP000013521"/>
    </source>
</evidence>
<name>R1GQQ7_BOTPV</name>
<evidence type="ECO:0000313" key="3">
    <source>
        <dbReference type="EMBL" id="EOD50591.1"/>
    </source>
</evidence>
<feature type="coiled-coil region" evidence="1">
    <location>
        <begin position="292"/>
        <end position="319"/>
    </location>
</feature>
<dbReference type="AlphaFoldDB" id="R1GQQ7"/>
<proteinExistence type="predicted"/>